<keyword evidence="12" id="KW-1185">Reference proteome</keyword>
<name>A0A670HT78_PODMU</name>
<evidence type="ECO:0000256" key="5">
    <source>
        <dbReference type="ARBA" id="ARBA00022824"/>
    </source>
</evidence>
<reference evidence="11 12" key="1">
    <citation type="journal article" date="2019" name="Proc. Natl. Acad. Sci. U.S.A.">
        <title>Regulatory changes in pterin and carotenoid genes underlie balanced color polymorphisms in the wall lizard.</title>
        <authorList>
            <person name="Andrade P."/>
            <person name="Pinho C."/>
            <person name="Perez I de Lanuza G."/>
            <person name="Afonso S."/>
            <person name="Brejcha J."/>
            <person name="Rubin C.J."/>
            <person name="Wallerman O."/>
            <person name="Pereira P."/>
            <person name="Sabatino S.J."/>
            <person name="Bellati A."/>
            <person name="Pellitteri-Rosa D."/>
            <person name="Bosakova Z."/>
            <person name="Bunikis I."/>
            <person name="Carretero M.A."/>
            <person name="Feiner N."/>
            <person name="Marsik P."/>
            <person name="Pauperio F."/>
            <person name="Salvi D."/>
            <person name="Soler L."/>
            <person name="While G.M."/>
            <person name="Uller T."/>
            <person name="Font E."/>
            <person name="Andersson L."/>
            <person name="Carneiro M."/>
        </authorList>
    </citation>
    <scope>NUCLEOTIDE SEQUENCE</scope>
</reference>
<evidence type="ECO:0000256" key="10">
    <source>
        <dbReference type="SAM" id="MobiDB-lite"/>
    </source>
</evidence>
<dbReference type="AlphaFoldDB" id="A0A670HT78"/>
<feature type="compositionally biased region" description="Polar residues" evidence="10">
    <location>
        <begin position="42"/>
        <end position="52"/>
    </location>
</feature>
<reference evidence="11" key="2">
    <citation type="submission" date="2025-08" db="UniProtKB">
        <authorList>
            <consortium name="Ensembl"/>
        </authorList>
    </citation>
    <scope>IDENTIFICATION</scope>
</reference>
<comment type="function">
    <text evidence="8 9">Component of the signal peptidase complex (SPC) which catalyzes the cleavage of N-terminal signal sequences from nascent proteins as they are translocated into the lumen of the endoplasmic reticulum. Enhances the enzymatic activity of SPC and facilitates the interactions between different components of the translocation site.</text>
</comment>
<dbReference type="OMA" id="CHNNEDV"/>
<feature type="compositionally biased region" description="Gly residues" evidence="10">
    <location>
        <begin position="105"/>
        <end position="123"/>
    </location>
</feature>
<protein>
    <recommendedName>
        <fullName evidence="3 9">Signal peptidase complex subunit 2</fullName>
    </recommendedName>
</protein>
<proteinExistence type="inferred from homology"/>
<evidence type="ECO:0000313" key="12">
    <source>
        <dbReference type="Proteomes" id="UP000472272"/>
    </source>
</evidence>
<feature type="compositionally biased region" description="Basic and acidic residues" evidence="10">
    <location>
        <begin position="13"/>
        <end position="28"/>
    </location>
</feature>
<evidence type="ECO:0000256" key="4">
    <source>
        <dbReference type="ARBA" id="ARBA00022692"/>
    </source>
</evidence>
<feature type="region of interest" description="Disordered" evidence="10">
    <location>
        <begin position="1"/>
        <end position="66"/>
    </location>
</feature>
<comment type="similarity">
    <text evidence="2 9">Belongs to the SPCS2 family.</text>
</comment>
<dbReference type="Ensembl" id="ENSPMRT00000002598.1">
    <property type="protein sequence ID" value="ENSPMRP00000002440.1"/>
    <property type="gene ID" value="ENSPMRG00000001767.1"/>
</dbReference>
<reference evidence="11" key="3">
    <citation type="submission" date="2025-09" db="UniProtKB">
        <authorList>
            <consortium name="Ensembl"/>
        </authorList>
    </citation>
    <scope>IDENTIFICATION</scope>
</reference>
<dbReference type="Pfam" id="PF06703">
    <property type="entry name" value="SPC25"/>
    <property type="match status" value="1"/>
</dbReference>
<evidence type="ECO:0000256" key="3">
    <source>
        <dbReference type="ARBA" id="ARBA00017057"/>
    </source>
</evidence>
<dbReference type="GeneTree" id="ENSGT00440000038181"/>
<accession>A0A670HT78</accession>
<evidence type="ECO:0000256" key="8">
    <source>
        <dbReference type="ARBA" id="ARBA00045608"/>
    </source>
</evidence>
<dbReference type="PANTHER" id="PTHR13085">
    <property type="entry name" value="MICROSOMAL SIGNAL PEPTIDASE 25 KDA SUBUNIT"/>
    <property type="match status" value="1"/>
</dbReference>
<sequence length="343" mass="37720">MSSPGHAVATVTRKPEAGGELRLPECHAGRRRRRIRAIVAQGTPSSSQNSTVHFKKTTGKPSNAQARTRRLPSPAAAFQTTNPAVPCAPRSSRCRPISGEQVAKQGGGGKMAAKGGGAGGGGGGGANKNGILEKWKIDDKPVKVDKWDGSAVKNSLDDSAKKVLLEKYKYVENFCLIDGRLVICTISCLFAIVALIWDYLHPFPESKPVLAVCVVSYFVMMGILTIYTSYKEKSIFLVAHRKDPAGMDPDDIWQLSSSLKRFDDKYTLKMTFISGRTRQQREAEFTMSIAKFFDCNGTLVMEAFEPEISKLHDSLLTERKIKSCGQRLKVTVTRQLAEERETF</sequence>
<evidence type="ECO:0000256" key="7">
    <source>
        <dbReference type="ARBA" id="ARBA00023136"/>
    </source>
</evidence>
<keyword evidence="5 9" id="KW-0256">Endoplasmic reticulum</keyword>
<organism evidence="11 12">
    <name type="scientific">Podarcis muralis</name>
    <name type="common">Wall lizard</name>
    <name type="synonym">Lacerta muralis</name>
    <dbReference type="NCBI Taxonomy" id="64176"/>
    <lineage>
        <taxon>Eukaryota</taxon>
        <taxon>Metazoa</taxon>
        <taxon>Chordata</taxon>
        <taxon>Craniata</taxon>
        <taxon>Vertebrata</taxon>
        <taxon>Euteleostomi</taxon>
        <taxon>Lepidosauria</taxon>
        <taxon>Squamata</taxon>
        <taxon>Bifurcata</taxon>
        <taxon>Unidentata</taxon>
        <taxon>Episquamata</taxon>
        <taxon>Laterata</taxon>
        <taxon>Lacertibaenia</taxon>
        <taxon>Lacertidae</taxon>
        <taxon>Podarcis</taxon>
    </lineage>
</organism>
<evidence type="ECO:0000256" key="1">
    <source>
        <dbReference type="ARBA" id="ARBA00004477"/>
    </source>
</evidence>
<comment type="subcellular location">
    <subcellularLocation>
        <location evidence="1 9">Endoplasmic reticulum membrane</location>
        <topology evidence="1 9">Multi-pass membrane protein</topology>
    </subcellularLocation>
</comment>
<keyword evidence="7 9" id="KW-0472">Membrane</keyword>
<feature type="transmembrane region" description="Helical" evidence="9">
    <location>
        <begin position="177"/>
        <end position="197"/>
    </location>
</feature>
<dbReference type="GO" id="GO:0045047">
    <property type="term" value="P:protein targeting to ER"/>
    <property type="evidence" value="ECO:0007669"/>
    <property type="project" value="TreeGrafter"/>
</dbReference>
<evidence type="ECO:0000256" key="6">
    <source>
        <dbReference type="ARBA" id="ARBA00022989"/>
    </source>
</evidence>
<dbReference type="InterPro" id="IPR009582">
    <property type="entry name" value="Spc2/SPCS2"/>
</dbReference>
<feature type="transmembrane region" description="Helical" evidence="9">
    <location>
        <begin position="209"/>
        <end position="227"/>
    </location>
</feature>
<evidence type="ECO:0000256" key="2">
    <source>
        <dbReference type="ARBA" id="ARBA00007324"/>
    </source>
</evidence>
<keyword evidence="6 9" id="KW-1133">Transmembrane helix</keyword>
<gene>
    <name evidence="11" type="primary">SPCS2</name>
</gene>
<dbReference type="GO" id="GO:0006465">
    <property type="term" value="P:signal peptide processing"/>
    <property type="evidence" value="ECO:0007669"/>
    <property type="project" value="UniProtKB-UniRule"/>
</dbReference>
<feature type="region of interest" description="Disordered" evidence="10">
    <location>
        <begin position="100"/>
        <end position="123"/>
    </location>
</feature>
<dbReference type="GO" id="GO:0005787">
    <property type="term" value="C:signal peptidase complex"/>
    <property type="evidence" value="ECO:0007669"/>
    <property type="project" value="UniProtKB-UniRule"/>
</dbReference>
<keyword evidence="4 9" id="KW-0812">Transmembrane</keyword>
<dbReference type="Proteomes" id="UP000472272">
    <property type="component" value="Chromosome 4"/>
</dbReference>
<dbReference type="GO" id="GO:0008233">
    <property type="term" value="F:peptidase activity"/>
    <property type="evidence" value="ECO:0007669"/>
    <property type="project" value="UniProtKB-UniRule"/>
</dbReference>
<dbReference type="PANTHER" id="PTHR13085:SF0">
    <property type="entry name" value="SIGNAL PEPTIDASE COMPLEX SUBUNIT 2"/>
    <property type="match status" value="1"/>
</dbReference>
<evidence type="ECO:0000313" key="11">
    <source>
        <dbReference type="Ensembl" id="ENSPMRP00000002440.1"/>
    </source>
</evidence>
<evidence type="ECO:0000256" key="9">
    <source>
        <dbReference type="RuleBase" id="RU368033"/>
    </source>
</evidence>